<reference evidence="1 2" key="1">
    <citation type="journal article" date="2016" name="Nat. Commun.">
        <title>Thousands of microbial genomes shed light on interconnected biogeochemical processes in an aquifer system.</title>
        <authorList>
            <person name="Anantharaman K."/>
            <person name="Brown C.T."/>
            <person name="Hug L.A."/>
            <person name="Sharon I."/>
            <person name="Castelle C.J."/>
            <person name="Probst A.J."/>
            <person name="Thomas B.C."/>
            <person name="Singh A."/>
            <person name="Wilkins M.J."/>
            <person name="Karaoz U."/>
            <person name="Brodie E.L."/>
            <person name="Williams K.H."/>
            <person name="Hubbard S.S."/>
            <person name="Banfield J.F."/>
        </authorList>
    </citation>
    <scope>NUCLEOTIDE SEQUENCE [LARGE SCALE GENOMIC DNA]</scope>
</reference>
<dbReference type="Proteomes" id="UP000177199">
    <property type="component" value="Unassembled WGS sequence"/>
</dbReference>
<evidence type="ECO:0008006" key="3">
    <source>
        <dbReference type="Google" id="ProtNLM"/>
    </source>
</evidence>
<gene>
    <name evidence="1" type="ORF">A3F29_01955</name>
</gene>
<accession>A0A1F7HIU7</accession>
<dbReference type="EMBL" id="MFZV01000019">
    <property type="protein sequence ID" value="OGK31131.1"/>
    <property type="molecule type" value="Genomic_DNA"/>
</dbReference>
<name>A0A1F7HIU7_9BACT</name>
<organism evidence="1 2">
    <name type="scientific">Candidatus Roizmanbacteria bacterium RIFCSPHIGHO2_12_FULL_33_9</name>
    <dbReference type="NCBI Taxonomy" id="1802045"/>
    <lineage>
        <taxon>Bacteria</taxon>
        <taxon>Candidatus Roizmaniibacteriota</taxon>
    </lineage>
</organism>
<dbReference type="Pfam" id="PF18144">
    <property type="entry name" value="SMODS"/>
    <property type="match status" value="1"/>
</dbReference>
<dbReference type="AlphaFoldDB" id="A0A1F7HIU7"/>
<sequence>MTKINMYLNQILKKYNGSDISGYSNVLSQLQTTLKTWASSCYKNLLYSGSRAKGTAISLASDVDYLVSLTSNCNENSGGLKSIYDSLYTELNNKYSSVSKQNVSVRINLNGLEVDITPARKQTGETNDHWLYVSKLDTRKQTNIQKHINDISQSGRTNEIKLLKIWRELNQLDFSSIYLEYLLINNILLNKSKDENSLGDNVWHALNELAKTQGNPLFARIVDPANSANILSDLLTSTEKNKIISQAQTAIRQTGWNQIVW</sequence>
<dbReference type="Gene3D" id="3.30.460.10">
    <property type="entry name" value="Beta Polymerase, domain 2"/>
    <property type="match status" value="1"/>
</dbReference>
<dbReference type="InterPro" id="IPR043519">
    <property type="entry name" value="NT_sf"/>
</dbReference>
<protein>
    <recommendedName>
        <fullName evidence="3">Polymerase nucleotidyl transferase domain-containing protein</fullName>
    </recommendedName>
</protein>
<comment type="caution">
    <text evidence="1">The sequence shown here is derived from an EMBL/GenBank/DDBJ whole genome shotgun (WGS) entry which is preliminary data.</text>
</comment>
<evidence type="ECO:0000313" key="1">
    <source>
        <dbReference type="EMBL" id="OGK31131.1"/>
    </source>
</evidence>
<proteinExistence type="predicted"/>
<evidence type="ECO:0000313" key="2">
    <source>
        <dbReference type="Proteomes" id="UP000177199"/>
    </source>
</evidence>
<dbReference type="SUPFAM" id="SSF81301">
    <property type="entry name" value="Nucleotidyltransferase"/>
    <property type="match status" value="1"/>
</dbReference>